<reference evidence="2" key="1">
    <citation type="submission" date="2023-01" db="EMBL/GenBank/DDBJ databases">
        <title>Genome assembly of the deep-sea coral Lophelia pertusa.</title>
        <authorList>
            <person name="Herrera S."/>
            <person name="Cordes E."/>
        </authorList>
    </citation>
    <scope>NUCLEOTIDE SEQUENCE</scope>
    <source>
        <strain evidence="2">USNM1676648</strain>
        <tissue evidence="2">Polyp</tissue>
    </source>
</reference>
<protein>
    <submittedName>
        <fullName evidence="2">Uncharacterized protein</fullName>
    </submittedName>
</protein>
<evidence type="ECO:0000256" key="1">
    <source>
        <dbReference type="SAM" id="MobiDB-lite"/>
    </source>
</evidence>
<organism evidence="2 3">
    <name type="scientific">Desmophyllum pertusum</name>
    <dbReference type="NCBI Taxonomy" id="174260"/>
    <lineage>
        <taxon>Eukaryota</taxon>
        <taxon>Metazoa</taxon>
        <taxon>Cnidaria</taxon>
        <taxon>Anthozoa</taxon>
        <taxon>Hexacorallia</taxon>
        <taxon>Scleractinia</taxon>
        <taxon>Caryophylliina</taxon>
        <taxon>Caryophylliidae</taxon>
        <taxon>Desmophyllum</taxon>
    </lineage>
</organism>
<feature type="compositionally biased region" description="Polar residues" evidence="1">
    <location>
        <begin position="126"/>
        <end position="138"/>
    </location>
</feature>
<evidence type="ECO:0000313" key="3">
    <source>
        <dbReference type="Proteomes" id="UP001163046"/>
    </source>
</evidence>
<sequence>MAKCDQPALRTSTIKQIPNLIVFEISKADASPLKWDPHVDQEFDVLQQKYKLTGLIYHSQARAHYWSELYADNCNANCASPGWYTHDGLANGGKCIRTGDKPKLESHGRHLSLVFFEQLQPNTKSTRTWSETDLSPSGKTPVRKKRH</sequence>
<dbReference type="AlphaFoldDB" id="A0A9W9YUY1"/>
<feature type="region of interest" description="Disordered" evidence="1">
    <location>
        <begin position="126"/>
        <end position="147"/>
    </location>
</feature>
<dbReference type="Proteomes" id="UP001163046">
    <property type="component" value="Unassembled WGS sequence"/>
</dbReference>
<keyword evidence="3" id="KW-1185">Reference proteome</keyword>
<evidence type="ECO:0000313" key="2">
    <source>
        <dbReference type="EMBL" id="KAJ7369892.1"/>
    </source>
</evidence>
<comment type="caution">
    <text evidence="2">The sequence shown here is derived from an EMBL/GenBank/DDBJ whole genome shotgun (WGS) entry which is preliminary data.</text>
</comment>
<gene>
    <name evidence="2" type="ORF">OS493_035670</name>
</gene>
<accession>A0A9W9YUY1</accession>
<proteinExistence type="predicted"/>
<dbReference type="EMBL" id="MU826880">
    <property type="protein sequence ID" value="KAJ7369892.1"/>
    <property type="molecule type" value="Genomic_DNA"/>
</dbReference>
<name>A0A9W9YUY1_9CNID</name>